<reference evidence="11" key="1">
    <citation type="submission" date="2021-12" db="EMBL/GenBank/DDBJ databases">
        <title>Prjna785345.</title>
        <authorList>
            <person name="Rujirawat T."/>
            <person name="Krajaejun T."/>
        </authorList>
    </citation>
    <scope>NUCLEOTIDE SEQUENCE</scope>
    <source>
        <strain evidence="11">Pi057C3</strain>
    </source>
</reference>
<dbReference type="PANTHER" id="PTHR16056">
    <property type="entry name" value="REGULATOR OF MICROTUBULE DYNAMICS PROTEIN"/>
    <property type="match status" value="1"/>
</dbReference>
<evidence type="ECO:0000256" key="6">
    <source>
        <dbReference type="ARBA" id="ARBA00023212"/>
    </source>
</evidence>
<comment type="caution">
    <text evidence="11">The sequence shown here is derived from an EMBL/GenBank/DDBJ whole genome shotgun (WGS) entry which is preliminary data.</text>
</comment>
<organism evidence="11 12">
    <name type="scientific">Pythium insidiosum</name>
    <name type="common">Pythiosis disease agent</name>
    <dbReference type="NCBI Taxonomy" id="114742"/>
    <lineage>
        <taxon>Eukaryota</taxon>
        <taxon>Sar</taxon>
        <taxon>Stramenopiles</taxon>
        <taxon>Oomycota</taxon>
        <taxon>Peronosporomycetes</taxon>
        <taxon>Pythiales</taxon>
        <taxon>Pythiaceae</taxon>
        <taxon>Pythium</taxon>
    </lineage>
</organism>
<evidence type="ECO:0000256" key="3">
    <source>
        <dbReference type="ARBA" id="ARBA00022490"/>
    </source>
</evidence>
<dbReference type="Pfam" id="PF21033">
    <property type="entry name" value="RMD1-3"/>
    <property type="match status" value="1"/>
</dbReference>
<evidence type="ECO:0000256" key="9">
    <source>
        <dbReference type="SAM" id="MobiDB-lite"/>
    </source>
</evidence>
<keyword evidence="12" id="KW-1185">Reference proteome</keyword>
<accession>A0AAD5M8J7</accession>
<sequence length="477" mass="52236">MTNYRGLLFSLAAIAGTATAAVVVYRFATRGVRPSDEDDAEAAALNGRQSELPPHQPQEAADGSERELRDEQAEAEEGDEEYEEIEDAEHAAGQSGAEVLQQQQQQQLVLVTREGSMMLSVFALVMMLIVAAVGVVLAWTSEDNASVWDLPMFAPLLWIAFGVFTASSVDVLSTPSAATPHVVDSKAVFPHDDSDFELIRRFDDAASSSSPNEPAPSLSPSPSSPIASRAAEADESEEKDDVPHDLASIISRAEALFAENQHRATREFLRSVLPEHPNEIDVLWRLARACNYLVDEASSTDDKKALAFEGLGYADTAYAVDANSAAANKWKGIMTGSTGNFRDLKDKIAGAYVIREHIERAIALDPQDATCHNILGQWCLAFADMTWIEKRAAAALFGTPPTATYDEALTYLLAAEEISPGFWKKNVFLIAQTYHKMKRDAEAREWLRKARAVDVKTSEDEQVEQDIAALMRTLRMA</sequence>
<feature type="transmembrane region" description="Helical" evidence="10">
    <location>
        <begin position="117"/>
        <end position="140"/>
    </location>
</feature>
<name>A0AAD5M8J7_PYTIN</name>
<protein>
    <recommendedName>
        <fullName evidence="7">Regulator of microtubule dynamics protein 1</fullName>
    </recommendedName>
    <alternativeName>
        <fullName evidence="8">Protein FAM82B</fullName>
    </alternativeName>
</protein>
<dbReference type="InterPro" id="IPR011990">
    <property type="entry name" value="TPR-like_helical_dom_sf"/>
</dbReference>
<feature type="region of interest" description="Disordered" evidence="9">
    <location>
        <begin position="205"/>
        <end position="242"/>
    </location>
</feature>
<evidence type="ECO:0000313" key="11">
    <source>
        <dbReference type="EMBL" id="KAJ0405951.1"/>
    </source>
</evidence>
<evidence type="ECO:0000256" key="2">
    <source>
        <dbReference type="ARBA" id="ARBA00011375"/>
    </source>
</evidence>
<evidence type="ECO:0000313" key="12">
    <source>
        <dbReference type="Proteomes" id="UP001209570"/>
    </source>
</evidence>
<feature type="compositionally biased region" description="Pro residues" evidence="9">
    <location>
        <begin position="213"/>
        <end position="223"/>
    </location>
</feature>
<feature type="compositionally biased region" description="Acidic residues" evidence="9">
    <location>
        <begin position="73"/>
        <end position="87"/>
    </location>
</feature>
<dbReference type="PANTHER" id="PTHR16056:SF16">
    <property type="entry name" value="REGULATOR OF MICROTUBULE DYNAMICS PROTEIN 1"/>
    <property type="match status" value="1"/>
</dbReference>
<gene>
    <name evidence="11" type="ORF">P43SY_005517</name>
</gene>
<keyword evidence="5" id="KW-0802">TPR repeat</keyword>
<dbReference type="InterPro" id="IPR049039">
    <property type="entry name" value="RMD1-3_a_helical_rpt"/>
</dbReference>
<dbReference type="GO" id="GO:0008017">
    <property type="term" value="F:microtubule binding"/>
    <property type="evidence" value="ECO:0007669"/>
    <property type="project" value="TreeGrafter"/>
</dbReference>
<proteinExistence type="predicted"/>
<evidence type="ECO:0000256" key="4">
    <source>
        <dbReference type="ARBA" id="ARBA00022737"/>
    </source>
</evidence>
<keyword evidence="4" id="KW-0677">Repeat</keyword>
<keyword evidence="10" id="KW-1133">Transmembrane helix</keyword>
<keyword evidence="6" id="KW-0206">Cytoskeleton</keyword>
<feature type="transmembrane region" description="Helical" evidence="10">
    <location>
        <begin position="152"/>
        <end position="172"/>
    </location>
</feature>
<comment type="subcellular location">
    <subcellularLocation>
        <location evidence="1">Cytoplasm</location>
        <location evidence="1">Cytoskeleton</location>
    </subcellularLocation>
</comment>
<evidence type="ECO:0000256" key="1">
    <source>
        <dbReference type="ARBA" id="ARBA00004245"/>
    </source>
</evidence>
<evidence type="ECO:0000256" key="7">
    <source>
        <dbReference type="ARBA" id="ARBA00039966"/>
    </source>
</evidence>
<keyword evidence="10" id="KW-0812">Transmembrane</keyword>
<evidence type="ECO:0000256" key="8">
    <source>
        <dbReference type="ARBA" id="ARBA00041958"/>
    </source>
</evidence>
<dbReference type="GO" id="GO:0005737">
    <property type="term" value="C:cytoplasm"/>
    <property type="evidence" value="ECO:0007669"/>
    <property type="project" value="TreeGrafter"/>
</dbReference>
<comment type="subunit">
    <text evidence="2">Interacts with microtubules.</text>
</comment>
<evidence type="ECO:0000256" key="10">
    <source>
        <dbReference type="SAM" id="Phobius"/>
    </source>
</evidence>
<feature type="compositionally biased region" description="Basic and acidic residues" evidence="9">
    <location>
        <begin position="63"/>
        <end position="72"/>
    </location>
</feature>
<dbReference type="Gene3D" id="1.25.40.10">
    <property type="entry name" value="Tetratricopeptide repeat domain"/>
    <property type="match status" value="1"/>
</dbReference>
<dbReference type="AlphaFoldDB" id="A0AAD5M8J7"/>
<dbReference type="Proteomes" id="UP001209570">
    <property type="component" value="Unassembled WGS sequence"/>
</dbReference>
<dbReference type="GO" id="GO:0005876">
    <property type="term" value="C:spindle microtubule"/>
    <property type="evidence" value="ECO:0007669"/>
    <property type="project" value="TreeGrafter"/>
</dbReference>
<dbReference type="SUPFAM" id="SSF48452">
    <property type="entry name" value="TPR-like"/>
    <property type="match status" value="1"/>
</dbReference>
<dbReference type="EMBL" id="JAKCXM010000038">
    <property type="protein sequence ID" value="KAJ0405951.1"/>
    <property type="molecule type" value="Genomic_DNA"/>
</dbReference>
<keyword evidence="3" id="KW-0963">Cytoplasm</keyword>
<dbReference type="GO" id="GO:0097431">
    <property type="term" value="C:mitotic spindle pole"/>
    <property type="evidence" value="ECO:0007669"/>
    <property type="project" value="TreeGrafter"/>
</dbReference>
<feature type="region of interest" description="Disordered" evidence="9">
    <location>
        <begin position="35"/>
        <end position="98"/>
    </location>
</feature>
<keyword evidence="10" id="KW-0472">Membrane</keyword>
<evidence type="ECO:0000256" key="5">
    <source>
        <dbReference type="ARBA" id="ARBA00022803"/>
    </source>
</evidence>